<dbReference type="InterPro" id="IPR008754">
    <property type="entry name" value="Peptidase_M43"/>
</dbReference>
<feature type="chain" id="PRO_5024389910" evidence="9">
    <location>
        <begin position="26"/>
        <end position="286"/>
    </location>
</feature>
<dbReference type="SUPFAM" id="SSF55486">
    <property type="entry name" value="Metalloproteases ('zincins'), catalytic domain"/>
    <property type="match status" value="1"/>
</dbReference>
<feature type="signal peptide" evidence="9">
    <location>
        <begin position="1"/>
        <end position="25"/>
    </location>
</feature>
<keyword evidence="12" id="KW-1185">Reference proteome</keyword>
<sequence>MARRTLAVSLACLFTLGLVPGVAFADRDCRAGAARGGDPDPAEIARVNVELRERLASRTVAAEIKVPMWVHVLTDGQRGAPDAAVKGQVATLNSAYGGKFGGADTGIRFVLLGITRTRNADWFRDPLSYEQPMKTKLRRGGANTLNLFIGQLSQLVLGYSTYPHWYKDAPGFDGVVIDWRSLPGGALRNFNRGFTGVHEIGHWLGLLHPFENGCEAPGDSVEDTPAQAHPTEGCPTAVKDTCPAAPGVDSVHNFMDYSFDTCMSEFTAGQAERMRQMWTAYRIPKA</sequence>
<dbReference type="Pfam" id="PF05572">
    <property type="entry name" value="Peptidase_M43"/>
    <property type="match status" value="1"/>
</dbReference>
<evidence type="ECO:0000256" key="1">
    <source>
        <dbReference type="ARBA" id="ARBA00008721"/>
    </source>
</evidence>
<comment type="similarity">
    <text evidence="1">Belongs to the peptidase M43B family.</text>
</comment>
<keyword evidence="2 11" id="KW-0645">Protease</keyword>
<dbReference type="EMBL" id="BLAF01000030">
    <property type="protein sequence ID" value="GES22424.1"/>
    <property type="molecule type" value="Genomic_DNA"/>
</dbReference>
<keyword evidence="7 11" id="KW-0482">Metalloprotease</keyword>
<gene>
    <name evidence="11" type="ORF">Aple_053210</name>
</gene>
<evidence type="ECO:0000256" key="8">
    <source>
        <dbReference type="ARBA" id="ARBA00023157"/>
    </source>
</evidence>
<keyword evidence="3" id="KW-0479">Metal-binding</keyword>
<evidence type="ECO:0000256" key="7">
    <source>
        <dbReference type="ARBA" id="ARBA00023049"/>
    </source>
</evidence>
<evidence type="ECO:0000259" key="10">
    <source>
        <dbReference type="Pfam" id="PF05572"/>
    </source>
</evidence>
<keyword evidence="8" id="KW-1015">Disulfide bond</keyword>
<evidence type="ECO:0000256" key="6">
    <source>
        <dbReference type="ARBA" id="ARBA00022833"/>
    </source>
</evidence>
<dbReference type="Proteomes" id="UP000377595">
    <property type="component" value="Unassembled WGS sequence"/>
</dbReference>
<proteinExistence type="inferred from homology"/>
<organism evidence="11 12">
    <name type="scientific">Acrocarpospora pleiomorpha</name>
    <dbReference type="NCBI Taxonomy" id="90975"/>
    <lineage>
        <taxon>Bacteria</taxon>
        <taxon>Bacillati</taxon>
        <taxon>Actinomycetota</taxon>
        <taxon>Actinomycetes</taxon>
        <taxon>Streptosporangiales</taxon>
        <taxon>Streptosporangiaceae</taxon>
        <taxon>Acrocarpospora</taxon>
    </lineage>
</organism>
<dbReference type="AlphaFoldDB" id="A0A5M3XMF1"/>
<comment type="caution">
    <text evidence="11">The sequence shown here is derived from an EMBL/GenBank/DDBJ whole genome shotgun (WGS) entry which is preliminary data.</text>
</comment>
<evidence type="ECO:0000313" key="12">
    <source>
        <dbReference type="Proteomes" id="UP000377595"/>
    </source>
</evidence>
<dbReference type="GO" id="GO:0006508">
    <property type="term" value="P:proteolysis"/>
    <property type="evidence" value="ECO:0007669"/>
    <property type="project" value="UniProtKB-KW"/>
</dbReference>
<dbReference type="PANTHER" id="PTHR47466:SF1">
    <property type="entry name" value="METALLOPROTEASE MEP1 (AFU_ORTHOLOGUE AFUA_1G07730)-RELATED"/>
    <property type="match status" value="1"/>
</dbReference>
<dbReference type="Gene3D" id="3.40.390.10">
    <property type="entry name" value="Collagenase (Catalytic Domain)"/>
    <property type="match status" value="1"/>
</dbReference>
<keyword evidence="6" id="KW-0862">Zinc</keyword>
<evidence type="ECO:0000256" key="4">
    <source>
        <dbReference type="ARBA" id="ARBA00022729"/>
    </source>
</evidence>
<accession>A0A5M3XMF1</accession>
<feature type="domain" description="Peptidase M43 pregnancy-associated plasma-A" evidence="10">
    <location>
        <begin position="194"/>
        <end position="277"/>
    </location>
</feature>
<evidence type="ECO:0000313" key="11">
    <source>
        <dbReference type="EMBL" id="GES22424.1"/>
    </source>
</evidence>
<dbReference type="CDD" id="cd04275">
    <property type="entry name" value="ZnMc_pappalysin_like"/>
    <property type="match status" value="1"/>
</dbReference>
<dbReference type="GO" id="GO:0008237">
    <property type="term" value="F:metallopeptidase activity"/>
    <property type="evidence" value="ECO:0007669"/>
    <property type="project" value="UniProtKB-KW"/>
</dbReference>
<dbReference type="PANTHER" id="PTHR47466">
    <property type="match status" value="1"/>
</dbReference>
<name>A0A5M3XMF1_9ACTN</name>
<evidence type="ECO:0000256" key="9">
    <source>
        <dbReference type="SAM" id="SignalP"/>
    </source>
</evidence>
<evidence type="ECO:0000256" key="2">
    <source>
        <dbReference type="ARBA" id="ARBA00022670"/>
    </source>
</evidence>
<keyword evidence="4 9" id="KW-0732">Signal</keyword>
<evidence type="ECO:0000256" key="5">
    <source>
        <dbReference type="ARBA" id="ARBA00022801"/>
    </source>
</evidence>
<keyword evidence="5" id="KW-0378">Hydrolase</keyword>
<reference evidence="11 12" key="1">
    <citation type="submission" date="2019-10" db="EMBL/GenBank/DDBJ databases">
        <title>Whole genome shotgun sequence of Acrocarpospora pleiomorpha NBRC 16267.</title>
        <authorList>
            <person name="Ichikawa N."/>
            <person name="Kimura A."/>
            <person name="Kitahashi Y."/>
            <person name="Komaki H."/>
            <person name="Oguchi A."/>
        </authorList>
    </citation>
    <scope>NUCLEOTIDE SEQUENCE [LARGE SCALE GENOMIC DNA]</scope>
    <source>
        <strain evidence="11 12">NBRC 16267</strain>
    </source>
</reference>
<protein>
    <submittedName>
        <fullName evidence="11">Zinc metalloprotease</fullName>
    </submittedName>
</protein>
<dbReference type="RefSeq" id="WP_246264781.1">
    <property type="nucleotide sequence ID" value="NZ_BAAAHM010000015.1"/>
</dbReference>
<dbReference type="GO" id="GO:0046872">
    <property type="term" value="F:metal ion binding"/>
    <property type="evidence" value="ECO:0007669"/>
    <property type="project" value="UniProtKB-KW"/>
</dbReference>
<evidence type="ECO:0000256" key="3">
    <source>
        <dbReference type="ARBA" id="ARBA00022723"/>
    </source>
</evidence>
<dbReference type="InterPro" id="IPR024079">
    <property type="entry name" value="MetalloPept_cat_dom_sf"/>
</dbReference>